<proteinExistence type="predicted"/>
<evidence type="ECO:0000256" key="2">
    <source>
        <dbReference type="ARBA" id="ARBA00004370"/>
    </source>
</evidence>
<evidence type="ECO:0000256" key="4">
    <source>
        <dbReference type="ARBA" id="ARBA00023136"/>
    </source>
</evidence>
<dbReference type="InterPro" id="IPR046912">
    <property type="entry name" value="ABC-3C_CTD8"/>
</dbReference>
<evidence type="ECO:0000313" key="7">
    <source>
        <dbReference type="EMBL" id="CAB3951473.1"/>
    </source>
</evidence>
<dbReference type="Pfam" id="PF07819">
    <property type="entry name" value="PGAP1"/>
    <property type="match status" value="1"/>
</dbReference>
<comment type="caution">
    <text evidence="7">The sequence shown here is derived from an EMBL/GenBank/DDBJ whole genome shotgun (WGS) entry which is preliminary data.</text>
</comment>
<keyword evidence="8" id="KW-1185">Reference proteome</keyword>
<name>A0ABM8LWQ1_9BURK</name>
<dbReference type="InterPro" id="IPR052374">
    <property type="entry name" value="SERAC1"/>
</dbReference>
<dbReference type="EMBL" id="CADILJ010000031">
    <property type="protein sequence ID" value="CAB3951473.1"/>
    <property type="molecule type" value="Genomic_DNA"/>
</dbReference>
<evidence type="ECO:0000313" key="8">
    <source>
        <dbReference type="Proteomes" id="UP000494161"/>
    </source>
</evidence>
<organism evidence="7 8">
    <name type="scientific">Achromobacter ruhlandii</name>
    <dbReference type="NCBI Taxonomy" id="72557"/>
    <lineage>
        <taxon>Bacteria</taxon>
        <taxon>Pseudomonadati</taxon>
        <taxon>Pseudomonadota</taxon>
        <taxon>Betaproteobacteria</taxon>
        <taxon>Burkholderiales</taxon>
        <taxon>Alcaligenaceae</taxon>
        <taxon>Achromobacter</taxon>
    </lineage>
</organism>
<evidence type="ECO:0000259" key="5">
    <source>
        <dbReference type="Pfam" id="PF07819"/>
    </source>
</evidence>
<reference evidence="7 8" key="1">
    <citation type="submission" date="2020-04" db="EMBL/GenBank/DDBJ databases">
        <authorList>
            <person name="De Canck E."/>
        </authorList>
    </citation>
    <scope>NUCLEOTIDE SEQUENCE [LARGE SCALE GENOMIC DNA]</scope>
    <source>
        <strain evidence="7 8">LMG 7053</strain>
    </source>
</reference>
<dbReference type="Pfam" id="PF20284">
    <property type="entry name" value="CTD8"/>
    <property type="match status" value="1"/>
</dbReference>
<sequence>MIEFIKKAGKSDLILFIHGFTGGKTTWRHPRDGYFYEQLLEYSSIIDNYDIAVFEYYSRLLNLLPAANSIRQKFTSLFKSIQPKSKKNISIEEISNLLSTCIRFDLDQYKNIIVIAHSMGGLVVKSYVLGELLRGRSCKIKMILSLAVPHLGVNFAALGALISNNRQIEDLAPLSELCPKLNDSWVKQAEKPIVKYFYGAHDRLVVKQSAIGTDDQEQDVICCDDDHLSICKPEQGGILITATVSLISEFNAQTATLPVQTIAYPEQFDDEIFVLKLLLADVHDASIRNSKEFFLNAEYARKYLSSRSDQEKLQNLYGRIRTIYQNSYESHVAANGNGKSTTLVAAVHRRIMDEDATFLKAAHPMLQALHKMGMLHQLANDLGKDIWWSEDRSREALINAREHPSGKASEEQL</sequence>
<keyword evidence="4" id="KW-0472">Membrane</keyword>
<dbReference type="Gene3D" id="3.40.50.1820">
    <property type="entry name" value="alpha/beta hydrolase"/>
    <property type="match status" value="1"/>
</dbReference>
<comment type="subcellular location">
    <subcellularLocation>
        <location evidence="1">Endoplasmic reticulum</location>
    </subcellularLocation>
    <subcellularLocation>
        <location evidence="2">Membrane</location>
    </subcellularLocation>
</comment>
<evidence type="ECO:0000259" key="6">
    <source>
        <dbReference type="Pfam" id="PF20284"/>
    </source>
</evidence>
<evidence type="ECO:0000256" key="3">
    <source>
        <dbReference type="ARBA" id="ARBA00022824"/>
    </source>
</evidence>
<dbReference type="GeneID" id="55558167"/>
<feature type="domain" description="GPI inositol-deacylase PGAP1-like alpha/beta" evidence="5">
    <location>
        <begin position="91"/>
        <end position="152"/>
    </location>
</feature>
<dbReference type="SUPFAM" id="SSF53474">
    <property type="entry name" value="alpha/beta-Hydrolases"/>
    <property type="match status" value="1"/>
</dbReference>
<feature type="domain" description="ABC-three component systems C-terminal" evidence="6">
    <location>
        <begin position="266"/>
        <end position="391"/>
    </location>
</feature>
<protein>
    <recommendedName>
        <fullName evidence="9">DUF676 domain-containing protein</fullName>
    </recommendedName>
</protein>
<keyword evidence="3" id="KW-0256">Endoplasmic reticulum</keyword>
<gene>
    <name evidence="7" type="ORF">LMG7053_03488</name>
</gene>
<evidence type="ECO:0000256" key="1">
    <source>
        <dbReference type="ARBA" id="ARBA00004240"/>
    </source>
</evidence>
<evidence type="ECO:0008006" key="9">
    <source>
        <dbReference type="Google" id="ProtNLM"/>
    </source>
</evidence>
<dbReference type="InterPro" id="IPR029058">
    <property type="entry name" value="AB_hydrolase_fold"/>
</dbReference>
<dbReference type="Proteomes" id="UP000494161">
    <property type="component" value="Unassembled WGS sequence"/>
</dbReference>
<dbReference type="PANTHER" id="PTHR48182">
    <property type="entry name" value="PROTEIN SERAC1"/>
    <property type="match status" value="1"/>
</dbReference>
<accession>A0ABM8LWQ1</accession>
<dbReference type="RefSeq" id="WP_080977285.1">
    <property type="nucleotide sequence ID" value="NZ_CADILJ010000031.1"/>
</dbReference>
<dbReference type="InterPro" id="IPR012908">
    <property type="entry name" value="PGAP1-ab_dom-like"/>
</dbReference>
<dbReference type="PANTHER" id="PTHR48182:SF2">
    <property type="entry name" value="PROTEIN SERAC1"/>
    <property type="match status" value="1"/>
</dbReference>